<feature type="transmembrane region" description="Helical" evidence="7">
    <location>
        <begin position="580"/>
        <end position="597"/>
    </location>
</feature>
<feature type="transmembrane region" description="Helical" evidence="7">
    <location>
        <begin position="453"/>
        <end position="472"/>
    </location>
</feature>
<feature type="transmembrane region" description="Helical" evidence="7">
    <location>
        <begin position="344"/>
        <end position="366"/>
    </location>
</feature>
<organism evidence="8 9">
    <name type="scientific">Oceaniferula flava</name>
    <dbReference type="NCBI Taxonomy" id="2800421"/>
    <lineage>
        <taxon>Bacteria</taxon>
        <taxon>Pseudomonadati</taxon>
        <taxon>Verrucomicrobiota</taxon>
        <taxon>Verrucomicrobiia</taxon>
        <taxon>Verrucomicrobiales</taxon>
        <taxon>Verrucomicrobiaceae</taxon>
        <taxon>Oceaniferula</taxon>
    </lineage>
</organism>
<evidence type="ECO:0000256" key="4">
    <source>
        <dbReference type="ARBA" id="ARBA00022989"/>
    </source>
</evidence>
<name>A0AAE2VBI9_9BACT</name>
<dbReference type="PANTHER" id="PTHR11819:SF77">
    <property type="entry name" value="SODIUM_GLUCOSE COTRANSPORT PROTEIN"/>
    <property type="match status" value="1"/>
</dbReference>
<feature type="transmembrane region" description="Helical" evidence="7">
    <location>
        <begin position="51"/>
        <end position="72"/>
    </location>
</feature>
<keyword evidence="9" id="KW-1185">Reference proteome</keyword>
<evidence type="ECO:0000256" key="2">
    <source>
        <dbReference type="ARBA" id="ARBA00006434"/>
    </source>
</evidence>
<evidence type="ECO:0000256" key="6">
    <source>
        <dbReference type="RuleBase" id="RU362091"/>
    </source>
</evidence>
<evidence type="ECO:0000313" key="8">
    <source>
        <dbReference type="EMBL" id="MBK1853826.1"/>
    </source>
</evidence>
<feature type="transmembrane region" description="Helical" evidence="7">
    <location>
        <begin position="429"/>
        <end position="447"/>
    </location>
</feature>
<dbReference type="PANTHER" id="PTHR11819">
    <property type="entry name" value="SOLUTE CARRIER FAMILY 5"/>
    <property type="match status" value="1"/>
</dbReference>
<feature type="transmembrane region" description="Helical" evidence="7">
    <location>
        <begin position="12"/>
        <end position="31"/>
    </location>
</feature>
<feature type="transmembrane region" description="Helical" evidence="7">
    <location>
        <begin position="84"/>
        <end position="101"/>
    </location>
</feature>
<dbReference type="InterPro" id="IPR001734">
    <property type="entry name" value="Na/solute_symporter"/>
</dbReference>
<feature type="transmembrane region" description="Helical" evidence="7">
    <location>
        <begin position="484"/>
        <end position="502"/>
    </location>
</feature>
<dbReference type="Proteomes" id="UP000634206">
    <property type="component" value="Unassembled WGS sequence"/>
</dbReference>
<evidence type="ECO:0000256" key="3">
    <source>
        <dbReference type="ARBA" id="ARBA00022692"/>
    </source>
</evidence>
<evidence type="ECO:0000256" key="5">
    <source>
        <dbReference type="ARBA" id="ARBA00023136"/>
    </source>
</evidence>
<evidence type="ECO:0000256" key="7">
    <source>
        <dbReference type="SAM" id="Phobius"/>
    </source>
</evidence>
<sequence>MHILAEMKLAGIDWTILISFFAVALGIGVVVSRQSGKSSGEFFLSGRHMPWWLLGFSMVATTFSTDTPNFVTDLVRTSGVWANWMWWAFIITGMLTVFIYAKLWRRSEVLTDVEFYELRYSGKSAAFLRGFRAIYLGVLFNIIIMASVSLAAIKIGETMLGWGPGQSVVVAMVVTVIFSSMGGFKGVILTDFLLFIIAMVGAFAAAYYAVSHPDIGGLDGLFNHEAVKQKLNLFPTQGDWNDTDTKNAVITLFVLPLAIQWWSVWYPGAEPGGGGYLAQRMLAAKNEKHAVGATLFFQVAHYAIRPWPWIIVALASLVVFPEISDIQKAFPDAKKVAHDSGYPAMLTFLPAGWLGLVLTSLVAAYMSTISTHLNWGSSYVVNDFWKRFIKPDASEKQLVLVGRVSTVVMMGLTALLALSMESALDNFKLITHIGAGTGLLFILRWFWWRINPASEIAAMLVSFAVAMWLRFGVEKGSFEVWQELCLIVGITTAAWLLTALFTKPSDTAKLRSFIEKTNPGGPGWKKIITEAEQAGTPIKPLHDAVNLPLGILNTVLGCVLVYGILLGSGLIMYGQTGMGGAFVAAAVLAGIGIIATWKKSVS</sequence>
<protein>
    <submittedName>
        <fullName evidence="8">Na+:solute symporter</fullName>
    </submittedName>
</protein>
<keyword evidence="3 7" id="KW-0812">Transmembrane</keyword>
<dbReference type="GO" id="GO:0005412">
    <property type="term" value="F:D-glucose:sodium symporter activity"/>
    <property type="evidence" value="ECO:0007669"/>
    <property type="project" value="TreeGrafter"/>
</dbReference>
<evidence type="ECO:0000256" key="1">
    <source>
        <dbReference type="ARBA" id="ARBA00004141"/>
    </source>
</evidence>
<dbReference type="EMBL" id="JAENIG010000001">
    <property type="protein sequence ID" value="MBK1853826.1"/>
    <property type="molecule type" value="Genomic_DNA"/>
</dbReference>
<dbReference type="RefSeq" id="WP_309488425.1">
    <property type="nucleotide sequence ID" value="NZ_JAENIG010000001.1"/>
</dbReference>
<comment type="subcellular location">
    <subcellularLocation>
        <location evidence="1">Membrane</location>
        <topology evidence="1">Multi-pass membrane protein</topology>
    </subcellularLocation>
</comment>
<dbReference type="PROSITE" id="PS50283">
    <property type="entry name" value="NA_SOLUT_SYMP_3"/>
    <property type="match status" value="1"/>
</dbReference>
<keyword evidence="4 7" id="KW-1133">Transmembrane helix</keyword>
<feature type="transmembrane region" description="Helical" evidence="7">
    <location>
        <begin position="551"/>
        <end position="573"/>
    </location>
</feature>
<dbReference type="InterPro" id="IPR038377">
    <property type="entry name" value="Na/Glc_symporter_sf"/>
</dbReference>
<feature type="transmembrane region" description="Helical" evidence="7">
    <location>
        <begin position="133"/>
        <end position="153"/>
    </location>
</feature>
<keyword evidence="5 7" id="KW-0472">Membrane</keyword>
<dbReference type="Pfam" id="PF00474">
    <property type="entry name" value="SSF"/>
    <property type="match status" value="1"/>
</dbReference>
<gene>
    <name evidence="8" type="ORF">JIN83_02545</name>
</gene>
<dbReference type="Gene3D" id="1.20.1730.10">
    <property type="entry name" value="Sodium/glucose cotransporter"/>
    <property type="match status" value="1"/>
</dbReference>
<accession>A0AAE2VBI9</accession>
<feature type="transmembrane region" description="Helical" evidence="7">
    <location>
        <begin position="398"/>
        <end position="417"/>
    </location>
</feature>
<evidence type="ECO:0000313" key="9">
    <source>
        <dbReference type="Proteomes" id="UP000634206"/>
    </source>
</evidence>
<feature type="transmembrane region" description="Helical" evidence="7">
    <location>
        <begin position="192"/>
        <end position="210"/>
    </location>
</feature>
<comment type="caution">
    <text evidence="8">The sequence shown here is derived from an EMBL/GenBank/DDBJ whole genome shotgun (WGS) entry which is preliminary data.</text>
</comment>
<dbReference type="GO" id="GO:0005886">
    <property type="term" value="C:plasma membrane"/>
    <property type="evidence" value="ECO:0007669"/>
    <property type="project" value="TreeGrafter"/>
</dbReference>
<feature type="transmembrane region" description="Helical" evidence="7">
    <location>
        <begin position="159"/>
        <end position="180"/>
    </location>
</feature>
<reference evidence="8" key="1">
    <citation type="submission" date="2021-01" db="EMBL/GenBank/DDBJ databases">
        <title>Modified the classification status of verrucomicrobia.</title>
        <authorList>
            <person name="Feng X."/>
        </authorList>
    </citation>
    <scope>NUCLEOTIDE SEQUENCE</scope>
    <source>
        <strain evidence="8">5K15</strain>
    </source>
</reference>
<feature type="transmembrane region" description="Helical" evidence="7">
    <location>
        <begin position="306"/>
        <end position="323"/>
    </location>
</feature>
<comment type="similarity">
    <text evidence="2 6">Belongs to the sodium:solute symporter (SSF) (TC 2.A.21) family.</text>
</comment>
<proteinExistence type="inferred from homology"/>
<dbReference type="AlphaFoldDB" id="A0AAE2VBI9"/>
<dbReference type="CDD" id="cd11477">
    <property type="entry name" value="SLC5sbd_u1"/>
    <property type="match status" value="1"/>
</dbReference>